<feature type="compositionally biased region" description="Pro residues" evidence="1">
    <location>
        <begin position="165"/>
        <end position="246"/>
    </location>
</feature>
<name>A0ABN1LIS3_9CLOT</name>
<evidence type="ECO:0000313" key="2">
    <source>
        <dbReference type="EMBL" id="GAA0856603.1"/>
    </source>
</evidence>
<reference evidence="2 3" key="1">
    <citation type="journal article" date="2019" name="Int. J. Syst. Evol. Microbiol.">
        <title>The Global Catalogue of Microorganisms (GCM) 10K type strain sequencing project: providing services to taxonomists for standard genome sequencing and annotation.</title>
        <authorList>
            <consortium name="The Broad Institute Genomics Platform"/>
            <consortium name="The Broad Institute Genome Sequencing Center for Infectious Disease"/>
            <person name="Wu L."/>
            <person name="Ma J."/>
        </authorList>
    </citation>
    <scope>NUCLEOTIDE SEQUENCE [LARGE SCALE GENOMIC DNA]</scope>
    <source>
        <strain evidence="2 3">JCM 6485</strain>
    </source>
</reference>
<dbReference type="Proteomes" id="UP001501764">
    <property type="component" value="Unassembled WGS sequence"/>
</dbReference>
<proteinExistence type="predicted"/>
<sequence length="298" mass="34390">MKPDKKYMSLTNDDIIFDTFEIESPFCDLNYGLTPIVNIESNTFRTLEPCDEEEDLRKSSIDKALGGNEELMCYNRDVYVDTLDNFEIPTPTEVLRGLDLDLNEDDLVRSSLREPQDFDNFEVADNFERFNNLGEFDNFESFDNLEEFDDDIMYDLNNLRVESTPPRPQPGRPPIQPPRPPRPPVEPPRPPRPPVEPPRPPRPPVEPPRPPRPPVQPPRPPRPPVQPPRPPRPPVQPPRPPRPPKPCTGEFVFEQIRRNNPNILNTLSSFRVPPPIARTLIIRIANLTLQYCNCNTRE</sequence>
<protein>
    <submittedName>
        <fullName evidence="2">Uncharacterized protein</fullName>
    </submittedName>
</protein>
<organism evidence="2 3">
    <name type="scientific">Clostridium nitritogenes</name>
    <dbReference type="NCBI Taxonomy" id="83340"/>
    <lineage>
        <taxon>Bacteria</taxon>
        <taxon>Bacillati</taxon>
        <taxon>Bacillota</taxon>
        <taxon>Clostridia</taxon>
        <taxon>Eubacteriales</taxon>
        <taxon>Clostridiaceae</taxon>
        <taxon>Clostridium</taxon>
    </lineage>
</organism>
<dbReference type="EMBL" id="BAAACO010000001">
    <property type="protein sequence ID" value="GAA0856603.1"/>
    <property type="molecule type" value="Genomic_DNA"/>
</dbReference>
<accession>A0ABN1LIS3</accession>
<dbReference type="RefSeq" id="WP_215635999.1">
    <property type="nucleotide sequence ID" value="NZ_BAAACO010000001.1"/>
</dbReference>
<comment type="caution">
    <text evidence="2">The sequence shown here is derived from an EMBL/GenBank/DDBJ whole genome shotgun (WGS) entry which is preliminary data.</text>
</comment>
<evidence type="ECO:0000313" key="3">
    <source>
        <dbReference type="Proteomes" id="UP001501764"/>
    </source>
</evidence>
<feature type="region of interest" description="Disordered" evidence="1">
    <location>
        <begin position="160"/>
        <end position="249"/>
    </location>
</feature>
<evidence type="ECO:0000256" key="1">
    <source>
        <dbReference type="SAM" id="MobiDB-lite"/>
    </source>
</evidence>
<keyword evidence="3" id="KW-1185">Reference proteome</keyword>
<gene>
    <name evidence="2" type="ORF">GCM10008916_06770</name>
</gene>